<gene>
    <name evidence="9" type="primary">hisA</name>
    <name evidence="12" type="ORF">SAMN05444274_104281</name>
</gene>
<comment type="subcellular location">
    <subcellularLocation>
        <location evidence="2 9 11">Cytoplasm</location>
    </subcellularLocation>
</comment>
<dbReference type="STRING" id="1484053.SAMN05444274_104281"/>
<dbReference type="InterPro" id="IPR011060">
    <property type="entry name" value="RibuloseP-bd_barrel"/>
</dbReference>
<dbReference type="Gene3D" id="3.20.20.70">
    <property type="entry name" value="Aldolase class I"/>
    <property type="match status" value="1"/>
</dbReference>
<keyword evidence="7 9" id="KW-0368">Histidine biosynthesis</keyword>
<dbReference type="CDD" id="cd04732">
    <property type="entry name" value="HisA"/>
    <property type="match status" value="1"/>
</dbReference>
<dbReference type="Pfam" id="PF00977">
    <property type="entry name" value="His_biosynth"/>
    <property type="match status" value="1"/>
</dbReference>
<proteinExistence type="inferred from homology"/>
<dbReference type="FunFam" id="3.20.20.70:FF:000009">
    <property type="entry name" value="1-(5-phosphoribosyl)-5-[(5-phosphoribosylamino)methylideneamino] imidazole-4-carboxamide isomerase"/>
    <property type="match status" value="1"/>
</dbReference>
<accession>A0A1M5AD33</accession>
<dbReference type="InterPro" id="IPR023016">
    <property type="entry name" value="HisA/PriA"/>
</dbReference>
<reference evidence="12 13" key="1">
    <citation type="submission" date="2016-11" db="EMBL/GenBank/DDBJ databases">
        <authorList>
            <person name="Jaros S."/>
            <person name="Januszkiewicz K."/>
            <person name="Wedrychowicz H."/>
        </authorList>
    </citation>
    <scope>NUCLEOTIDE SEQUENCE [LARGE SCALE GENOMIC DNA]</scope>
    <source>
        <strain evidence="12 13">DSM 26910</strain>
    </source>
</reference>
<dbReference type="HAMAP" id="MF_01014">
    <property type="entry name" value="HisA"/>
    <property type="match status" value="1"/>
</dbReference>
<dbReference type="GO" id="GO:0000162">
    <property type="term" value="P:L-tryptophan biosynthetic process"/>
    <property type="evidence" value="ECO:0007669"/>
    <property type="project" value="TreeGrafter"/>
</dbReference>
<dbReference type="SUPFAM" id="SSF51366">
    <property type="entry name" value="Ribulose-phoshate binding barrel"/>
    <property type="match status" value="1"/>
</dbReference>
<organism evidence="12 13">
    <name type="scientific">Mariniphaga anaerophila</name>
    <dbReference type="NCBI Taxonomy" id="1484053"/>
    <lineage>
        <taxon>Bacteria</taxon>
        <taxon>Pseudomonadati</taxon>
        <taxon>Bacteroidota</taxon>
        <taxon>Bacteroidia</taxon>
        <taxon>Marinilabiliales</taxon>
        <taxon>Prolixibacteraceae</taxon>
        <taxon>Mariniphaga</taxon>
    </lineage>
</organism>
<evidence type="ECO:0000256" key="5">
    <source>
        <dbReference type="ARBA" id="ARBA00022490"/>
    </source>
</evidence>
<name>A0A1M5AD33_9BACT</name>
<dbReference type="NCBIfam" id="TIGR00007">
    <property type="entry name" value="1-(5-phosphoribosyl)-5-[(5-phosphoribosylamino)methylideneamino]imidazole-4-carboxamide isomerase"/>
    <property type="match status" value="1"/>
</dbReference>
<dbReference type="GO" id="GO:0003949">
    <property type="term" value="F:1-(5-phosphoribosyl)-5-[(5-phosphoribosylamino)methylideneamino]imidazole-4-carboxamide isomerase activity"/>
    <property type="evidence" value="ECO:0007669"/>
    <property type="project" value="UniProtKB-UniRule"/>
</dbReference>
<keyword evidence="8 9" id="KW-0413">Isomerase</keyword>
<dbReference type="AlphaFoldDB" id="A0A1M5AD33"/>
<dbReference type="OrthoDB" id="9807749at2"/>
<dbReference type="EC" id="5.3.1.16" evidence="9 11"/>
<dbReference type="PANTHER" id="PTHR43090:SF2">
    <property type="entry name" value="1-(5-PHOSPHORIBOSYL)-5-[(5-PHOSPHORIBOSYLAMINO)METHYLIDENEAMINO] IMIDAZOLE-4-CARBOXAMIDE ISOMERASE"/>
    <property type="match status" value="1"/>
</dbReference>
<feature type="active site" description="Proton acceptor" evidence="9">
    <location>
        <position position="11"/>
    </location>
</feature>
<dbReference type="UniPathway" id="UPA00031">
    <property type="reaction ID" value="UER00009"/>
</dbReference>
<feature type="active site" description="Proton donor" evidence="9">
    <location>
        <position position="133"/>
    </location>
</feature>
<dbReference type="PANTHER" id="PTHR43090">
    <property type="entry name" value="1-(5-PHOSPHORIBOSYL)-5-[(5-PHOSPHORIBOSYLAMINO)METHYLIDENEAMINO] IMIDAZOLE-4-CARBOXAMIDE ISOMERASE"/>
    <property type="match status" value="1"/>
</dbReference>
<dbReference type="Proteomes" id="UP000184164">
    <property type="component" value="Unassembled WGS sequence"/>
</dbReference>
<dbReference type="EMBL" id="FQUM01000004">
    <property type="protein sequence ID" value="SHF28085.1"/>
    <property type="molecule type" value="Genomic_DNA"/>
</dbReference>
<evidence type="ECO:0000256" key="4">
    <source>
        <dbReference type="ARBA" id="ARBA00009667"/>
    </source>
</evidence>
<keyword evidence="13" id="KW-1185">Reference proteome</keyword>
<dbReference type="GO" id="GO:0000105">
    <property type="term" value="P:L-histidine biosynthetic process"/>
    <property type="evidence" value="ECO:0007669"/>
    <property type="project" value="UniProtKB-UniRule"/>
</dbReference>
<dbReference type="InterPro" id="IPR006062">
    <property type="entry name" value="His_biosynth"/>
</dbReference>
<evidence type="ECO:0000313" key="13">
    <source>
        <dbReference type="Proteomes" id="UP000184164"/>
    </source>
</evidence>
<evidence type="ECO:0000256" key="9">
    <source>
        <dbReference type="HAMAP-Rule" id="MF_01014"/>
    </source>
</evidence>
<evidence type="ECO:0000313" key="12">
    <source>
        <dbReference type="EMBL" id="SHF28085.1"/>
    </source>
</evidence>
<dbReference type="InterPro" id="IPR013785">
    <property type="entry name" value="Aldolase_TIM"/>
</dbReference>
<evidence type="ECO:0000256" key="2">
    <source>
        <dbReference type="ARBA" id="ARBA00004496"/>
    </source>
</evidence>
<sequence>MNKIEIIPAIDIIEGKCVRLSQGDYARKTVYNENPLEVARMFEGAGIHRLHLVDLDGAKAKHIVNYKVLEQIASKTSLVIDFGGGLKSDKDLEIAFNSGAAMVTGGSIAVKEPEVFLQWLKQYGSEKIILGADAKDGKIAVSGWQESTELSVIDFISTFHEKGIRKVISTDISRDGMLSGPAFDLYAEIMENFPDVEIVASGGIASMDDIFKLAEANVPGVITGKAIYEGKLSLQEIEKYNLEGK</sequence>
<evidence type="ECO:0000256" key="8">
    <source>
        <dbReference type="ARBA" id="ARBA00023235"/>
    </source>
</evidence>
<evidence type="ECO:0000256" key="6">
    <source>
        <dbReference type="ARBA" id="ARBA00022605"/>
    </source>
</evidence>
<comment type="catalytic activity">
    <reaction evidence="1 9 11">
        <text>1-(5-phospho-beta-D-ribosyl)-5-[(5-phospho-beta-D-ribosylamino)methylideneamino]imidazole-4-carboxamide = 5-[(5-phospho-1-deoxy-D-ribulos-1-ylimino)methylamino]-1-(5-phospho-beta-D-ribosyl)imidazole-4-carboxamide</text>
        <dbReference type="Rhea" id="RHEA:15469"/>
        <dbReference type="ChEBI" id="CHEBI:58435"/>
        <dbReference type="ChEBI" id="CHEBI:58525"/>
        <dbReference type="EC" id="5.3.1.16"/>
    </reaction>
</comment>
<evidence type="ECO:0000256" key="11">
    <source>
        <dbReference type="RuleBase" id="RU003658"/>
    </source>
</evidence>
<comment type="pathway">
    <text evidence="3 9 11">Amino-acid biosynthesis; L-histidine biosynthesis; L-histidine from 5-phospho-alpha-D-ribose 1-diphosphate: step 4/9.</text>
</comment>
<evidence type="ECO:0000256" key="7">
    <source>
        <dbReference type="ARBA" id="ARBA00023102"/>
    </source>
</evidence>
<keyword evidence="6 9" id="KW-0028">Amino-acid biosynthesis</keyword>
<evidence type="ECO:0000256" key="3">
    <source>
        <dbReference type="ARBA" id="ARBA00005133"/>
    </source>
</evidence>
<comment type="similarity">
    <text evidence="4 9 10">Belongs to the HisA/HisF family.</text>
</comment>
<dbReference type="GO" id="GO:0005737">
    <property type="term" value="C:cytoplasm"/>
    <property type="evidence" value="ECO:0007669"/>
    <property type="project" value="UniProtKB-SubCell"/>
</dbReference>
<dbReference type="RefSeq" id="WP_073001334.1">
    <property type="nucleotide sequence ID" value="NZ_FQUM01000004.1"/>
</dbReference>
<dbReference type="InterPro" id="IPR044524">
    <property type="entry name" value="Isoase_HisA-like"/>
</dbReference>
<dbReference type="InterPro" id="IPR006063">
    <property type="entry name" value="HisA_bact_arch"/>
</dbReference>
<evidence type="ECO:0000256" key="10">
    <source>
        <dbReference type="RuleBase" id="RU003657"/>
    </source>
</evidence>
<evidence type="ECO:0000256" key="1">
    <source>
        <dbReference type="ARBA" id="ARBA00000901"/>
    </source>
</evidence>
<keyword evidence="5 9" id="KW-0963">Cytoplasm</keyword>
<protein>
    <recommendedName>
        <fullName evidence="9 11">1-(5-phosphoribosyl)-5-[(5-phosphoribosylamino)methylideneamino] imidazole-4-carboxamide isomerase</fullName>
        <ecNumber evidence="9 11">5.3.1.16</ecNumber>
    </recommendedName>
    <alternativeName>
        <fullName evidence="9">Phosphoribosylformimino-5-aminoimidazole carboxamide ribotide isomerase</fullName>
    </alternativeName>
</protein>